<feature type="domain" description="Putative Na+/H+ antiporter N-terminal" evidence="8">
    <location>
        <begin position="4"/>
        <end position="89"/>
    </location>
</feature>
<keyword evidence="5 6" id="KW-0472">Membrane</keyword>
<dbReference type="InterPro" id="IPR032813">
    <property type="entry name" value="Na_H_antiport_N"/>
</dbReference>
<evidence type="ECO:0000256" key="2">
    <source>
        <dbReference type="ARBA" id="ARBA00022475"/>
    </source>
</evidence>
<protein>
    <submittedName>
        <fullName evidence="9">Na+/H+ antiporter family protein</fullName>
    </submittedName>
</protein>
<dbReference type="InterPro" id="IPR036259">
    <property type="entry name" value="MFS_trans_sf"/>
</dbReference>
<dbReference type="SUPFAM" id="SSF103473">
    <property type="entry name" value="MFS general substrate transporter"/>
    <property type="match status" value="1"/>
</dbReference>
<dbReference type="Pfam" id="PF13726">
    <property type="entry name" value="Na_H_antiport_2"/>
    <property type="match status" value="1"/>
</dbReference>
<feature type="transmembrane region" description="Helical" evidence="6">
    <location>
        <begin position="6"/>
        <end position="29"/>
    </location>
</feature>
<evidence type="ECO:0000256" key="4">
    <source>
        <dbReference type="ARBA" id="ARBA00022989"/>
    </source>
</evidence>
<dbReference type="Proteomes" id="UP000469523">
    <property type="component" value="Unassembled WGS sequence"/>
</dbReference>
<dbReference type="AlphaFoldDB" id="A0A6N7XLU3"/>
<dbReference type="Pfam" id="PF03553">
    <property type="entry name" value="Na_H_antiporter"/>
    <property type="match status" value="1"/>
</dbReference>
<name>A0A6N7XLU3_9FIRM</name>
<dbReference type="GO" id="GO:0005886">
    <property type="term" value="C:plasma membrane"/>
    <property type="evidence" value="ECO:0007669"/>
    <property type="project" value="UniProtKB-SubCell"/>
</dbReference>
<feature type="transmembrane region" description="Helical" evidence="6">
    <location>
        <begin position="323"/>
        <end position="344"/>
    </location>
</feature>
<feature type="transmembrane region" description="Helical" evidence="6">
    <location>
        <begin position="356"/>
        <end position="381"/>
    </location>
</feature>
<organism evidence="9 10">
    <name type="scientific">Tissierella pigra</name>
    <dbReference type="NCBI Taxonomy" id="2607614"/>
    <lineage>
        <taxon>Bacteria</taxon>
        <taxon>Bacillati</taxon>
        <taxon>Bacillota</taxon>
        <taxon>Tissierellia</taxon>
        <taxon>Tissierellales</taxon>
        <taxon>Tissierellaceae</taxon>
        <taxon>Tissierella</taxon>
    </lineage>
</organism>
<keyword evidence="3 6" id="KW-0812">Transmembrane</keyword>
<dbReference type="PANTHER" id="PTHR37821">
    <property type="entry name" value="AMINO ACID TRANSPORTER YUIF-RELATED"/>
    <property type="match status" value="1"/>
</dbReference>
<keyword evidence="4 6" id="KW-1133">Transmembrane helix</keyword>
<evidence type="ECO:0000313" key="10">
    <source>
        <dbReference type="Proteomes" id="UP000469523"/>
    </source>
</evidence>
<feature type="transmembrane region" description="Helical" evidence="6">
    <location>
        <begin position="280"/>
        <end position="303"/>
    </location>
</feature>
<keyword evidence="10" id="KW-1185">Reference proteome</keyword>
<reference evidence="9 10" key="1">
    <citation type="submission" date="2019-09" db="EMBL/GenBank/DDBJ databases">
        <title>In-depth cultivation of the pig gut microbiome towards novel bacterial diversity and tailored functional studies.</title>
        <authorList>
            <person name="Wylensek D."/>
            <person name="Hitch T.C.A."/>
            <person name="Clavel T."/>
        </authorList>
    </citation>
    <scope>NUCLEOTIDE SEQUENCE [LARGE SCALE GENOMIC DNA]</scope>
    <source>
        <strain evidence="9 10">WCA3-693-APC-4?</strain>
    </source>
</reference>
<dbReference type="EMBL" id="VUNQ01000053">
    <property type="protein sequence ID" value="MSU03061.1"/>
    <property type="molecule type" value="Genomic_DNA"/>
</dbReference>
<evidence type="ECO:0000256" key="1">
    <source>
        <dbReference type="ARBA" id="ARBA00004651"/>
    </source>
</evidence>
<feature type="transmembrane region" description="Helical" evidence="6">
    <location>
        <begin position="416"/>
        <end position="433"/>
    </location>
</feature>
<keyword evidence="2" id="KW-1003">Cell membrane</keyword>
<dbReference type="PANTHER" id="PTHR37821:SF1">
    <property type="entry name" value="AMINO ACID TRANSPORTER YUIF-RELATED"/>
    <property type="match status" value="1"/>
</dbReference>
<feature type="transmembrane region" description="Helical" evidence="6">
    <location>
        <begin position="187"/>
        <end position="206"/>
    </location>
</feature>
<comment type="subcellular location">
    <subcellularLocation>
        <location evidence="1">Cell membrane</location>
        <topology evidence="1">Multi-pass membrane protein</topology>
    </subcellularLocation>
</comment>
<feature type="transmembrane region" description="Helical" evidence="6">
    <location>
        <begin position="235"/>
        <end position="268"/>
    </location>
</feature>
<feature type="transmembrane region" description="Helical" evidence="6">
    <location>
        <begin position="143"/>
        <end position="167"/>
    </location>
</feature>
<evidence type="ECO:0000256" key="5">
    <source>
        <dbReference type="ARBA" id="ARBA00023136"/>
    </source>
</evidence>
<evidence type="ECO:0000259" key="7">
    <source>
        <dbReference type="Pfam" id="PF03553"/>
    </source>
</evidence>
<dbReference type="InterPro" id="IPR052576">
    <property type="entry name" value="AA_Transporter-Related"/>
</dbReference>
<sequence>MLTNPVLLSVLVMAVLCLLRVNVLIALILSALLGGVLSGMSVGDSIAILINGMGGSAETALSYILLGALAVAIGKTGVADILARKIGRVIDGRRRLFVLLIAGVACFSQNLIPVHIAFIPILIPPLIPVMNKYKIDRRGVASALTFGLKAPYIILPVGFGLLFHNIIRDALIDNGVFVETNMIWKSMLLPGIGMIVGLFIAVLISYKKPREYKELELQESDTKDIEELGVTREHWAALVGAVAAFVIQIITKSLPLGAIVGLALMMMLGGFKWKELDEMINGGIGLMGFIAFVMLVASGYGAVIRETGGVESLVKAAAGMMGGSKAIAAFTMLLIGLIITLGIGTSFGTVPIIATIFVPLCIALGFSPAATICLVGTAGALGDAGSPASDSTLGPTAGLNVDGQHDHIWDTCVPTFLHYNIPLLIFGTIAAVLL</sequence>
<dbReference type="RefSeq" id="WP_154442485.1">
    <property type="nucleotide sequence ID" value="NZ_JAHLPJ010000001.1"/>
</dbReference>
<gene>
    <name evidence="9" type="ORF">FYJ83_16490</name>
</gene>
<evidence type="ECO:0000313" key="9">
    <source>
        <dbReference type="EMBL" id="MSU03061.1"/>
    </source>
</evidence>
<dbReference type="InterPro" id="IPR018461">
    <property type="entry name" value="Na/H_Antiport_NhaC-like_C"/>
</dbReference>
<evidence type="ECO:0000256" key="3">
    <source>
        <dbReference type="ARBA" id="ARBA00022692"/>
    </source>
</evidence>
<evidence type="ECO:0000256" key="6">
    <source>
        <dbReference type="SAM" id="Phobius"/>
    </source>
</evidence>
<accession>A0A6N7XLU3</accession>
<feature type="domain" description="Na+/H+ antiporter NhaC-like C-terminal" evidence="7">
    <location>
        <begin position="144"/>
        <end position="427"/>
    </location>
</feature>
<feature type="transmembrane region" description="Helical" evidence="6">
    <location>
        <begin position="95"/>
        <end position="123"/>
    </location>
</feature>
<feature type="transmembrane region" description="Helical" evidence="6">
    <location>
        <begin position="60"/>
        <end position="83"/>
    </location>
</feature>
<comment type="caution">
    <text evidence="9">The sequence shown here is derived from an EMBL/GenBank/DDBJ whole genome shotgun (WGS) entry which is preliminary data.</text>
</comment>
<proteinExistence type="predicted"/>
<evidence type="ECO:0000259" key="8">
    <source>
        <dbReference type="Pfam" id="PF13726"/>
    </source>
</evidence>